<dbReference type="Pfam" id="PF20116">
    <property type="entry name" value="DUF6506"/>
    <property type="match status" value="1"/>
</dbReference>
<gene>
    <name evidence="1" type="ORF">EOE65_02560</name>
</gene>
<keyword evidence="2" id="KW-1185">Reference proteome</keyword>
<evidence type="ECO:0000313" key="2">
    <source>
        <dbReference type="Proteomes" id="UP000282818"/>
    </source>
</evidence>
<name>A0A437QDD5_9GAMM</name>
<dbReference type="RefSeq" id="WP_127692721.1">
    <property type="nucleotide sequence ID" value="NZ_SACQ01000001.1"/>
</dbReference>
<dbReference type="EMBL" id="SACQ01000001">
    <property type="protein sequence ID" value="RVU32552.1"/>
    <property type="molecule type" value="Genomic_DNA"/>
</dbReference>
<dbReference type="InterPro" id="IPR045441">
    <property type="entry name" value="DUF6506"/>
</dbReference>
<evidence type="ECO:0000313" key="1">
    <source>
        <dbReference type="EMBL" id="RVU32552.1"/>
    </source>
</evidence>
<proteinExistence type="predicted"/>
<reference evidence="1 2" key="1">
    <citation type="submission" date="2019-01" db="EMBL/GenBank/DDBJ databases">
        <authorList>
            <person name="Chen W.-M."/>
        </authorList>
    </citation>
    <scope>NUCLEOTIDE SEQUENCE [LARGE SCALE GENOMIC DNA]</scope>
    <source>
        <strain evidence="1 2">HPM-16</strain>
    </source>
</reference>
<dbReference type="Proteomes" id="UP000282818">
    <property type="component" value="Unassembled WGS sequence"/>
</dbReference>
<accession>A0A437QDD5</accession>
<comment type="caution">
    <text evidence="1">The sequence shown here is derived from an EMBL/GenBank/DDBJ whole genome shotgun (WGS) entry which is preliminary data.</text>
</comment>
<sequence length="101" mass="11154">MALERYGYIVKSPSLEMFKHHARIQSEGFDMSIAGVSSVTEAQAVAQEMITKGIQLIELCGGFMPEDAQSIRDAINDHIPVGVVQYTPEERSRLAAELSKE</sequence>
<protein>
    <submittedName>
        <fullName evidence="1">Uncharacterized protein</fullName>
    </submittedName>
</protein>
<dbReference type="AlphaFoldDB" id="A0A437QDD5"/>
<organism evidence="1 2">
    <name type="scientific">Neptunomonas marina</name>
    <dbReference type="NCBI Taxonomy" id="1815562"/>
    <lineage>
        <taxon>Bacteria</taxon>
        <taxon>Pseudomonadati</taxon>
        <taxon>Pseudomonadota</taxon>
        <taxon>Gammaproteobacteria</taxon>
        <taxon>Oceanospirillales</taxon>
        <taxon>Oceanospirillaceae</taxon>
        <taxon>Neptunomonas</taxon>
    </lineage>
</organism>